<dbReference type="SUPFAM" id="SSF52833">
    <property type="entry name" value="Thioredoxin-like"/>
    <property type="match status" value="1"/>
</dbReference>
<keyword evidence="3" id="KW-1185">Reference proteome</keyword>
<accession>A0ABV0GHR8</accession>
<dbReference type="Proteomes" id="UP001462640">
    <property type="component" value="Unassembled WGS sequence"/>
</dbReference>
<proteinExistence type="predicted"/>
<dbReference type="Pfam" id="PF00462">
    <property type="entry name" value="Glutaredoxin"/>
    <property type="match status" value="1"/>
</dbReference>
<gene>
    <name evidence="2" type="ORF">ABDJ40_17060</name>
</gene>
<feature type="domain" description="Glutaredoxin" evidence="1">
    <location>
        <begin position="48"/>
        <end position="98"/>
    </location>
</feature>
<reference evidence="2 3" key="1">
    <citation type="submission" date="2024-05" db="EMBL/GenBank/DDBJ databases">
        <title>Roseateles sp. 2.12 16S ribosomal RNA gene Genome sequencing and assembly.</title>
        <authorList>
            <person name="Woo H."/>
        </authorList>
    </citation>
    <scope>NUCLEOTIDE SEQUENCE [LARGE SCALE GENOMIC DNA]</scope>
    <source>
        <strain evidence="2 3">2.12</strain>
    </source>
</reference>
<dbReference type="Gene3D" id="3.40.30.10">
    <property type="entry name" value="Glutaredoxin"/>
    <property type="match status" value="1"/>
</dbReference>
<evidence type="ECO:0000313" key="2">
    <source>
        <dbReference type="EMBL" id="MEO3714479.1"/>
    </source>
</evidence>
<organism evidence="2 3">
    <name type="scientific">Roseateles flavus</name>
    <dbReference type="NCBI Taxonomy" id="3149041"/>
    <lineage>
        <taxon>Bacteria</taxon>
        <taxon>Pseudomonadati</taxon>
        <taxon>Pseudomonadota</taxon>
        <taxon>Betaproteobacteria</taxon>
        <taxon>Burkholderiales</taxon>
        <taxon>Sphaerotilaceae</taxon>
        <taxon>Roseateles</taxon>
    </lineage>
</organism>
<dbReference type="EMBL" id="JBDPZC010000008">
    <property type="protein sequence ID" value="MEO3714479.1"/>
    <property type="molecule type" value="Genomic_DNA"/>
</dbReference>
<evidence type="ECO:0000259" key="1">
    <source>
        <dbReference type="Pfam" id="PF00462"/>
    </source>
</evidence>
<dbReference type="RefSeq" id="WP_347611571.1">
    <property type="nucleotide sequence ID" value="NZ_JBDPZC010000008.1"/>
</dbReference>
<comment type="caution">
    <text evidence="2">The sequence shown here is derived from an EMBL/GenBank/DDBJ whole genome shotgun (WGS) entry which is preliminary data.</text>
</comment>
<protein>
    <submittedName>
        <fullName evidence="2">Glutaredoxin domain-containing protein</fullName>
    </submittedName>
</protein>
<name>A0ABV0GHR8_9BURK</name>
<sequence>MSGKGTLAVGLALVAGVVLWSGRFGIDASWPLSNRQKARLASVQEGEVLMYCSESCPACDDARAWLDRHRVNYSACNVEDDELCATQAQALGVESTPTFVLRQGPQPRQLVGWDPSDFMAALGD</sequence>
<dbReference type="InterPro" id="IPR036249">
    <property type="entry name" value="Thioredoxin-like_sf"/>
</dbReference>
<dbReference type="PROSITE" id="PS51354">
    <property type="entry name" value="GLUTAREDOXIN_2"/>
    <property type="match status" value="1"/>
</dbReference>
<evidence type="ECO:0000313" key="3">
    <source>
        <dbReference type="Proteomes" id="UP001462640"/>
    </source>
</evidence>
<dbReference type="InterPro" id="IPR002109">
    <property type="entry name" value="Glutaredoxin"/>
</dbReference>